<accession>A0A1F5T5T3</accession>
<evidence type="ECO:0000313" key="2">
    <source>
        <dbReference type="Proteomes" id="UP000178656"/>
    </source>
</evidence>
<dbReference type="EMBL" id="MFGM01000085">
    <property type="protein sequence ID" value="OGF34056.1"/>
    <property type="molecule type" value="Genomic_DNA"/>
</dbReference>
<dbReference type="Proteomes" id="UP000178656">
    <property type="component" value="Unassembled WGS sequence"/>
</dbReference>
<name>A0A1F5T5T3_9BACT</name>
<sequence length="304" mass="30919">MLGIIAIVALGGIVYMVSSADTVDQSVTITTSAPTIASVTVKSGASCAAGTALNTTDSTFSLSEAGTTHEVHLCGTATDLNGFEEINTTTQYDAVLFDDAAENFPCTGDDNDCYLQPDGEGLTLSNCTSGTTCDFDFEIADIAYLANPSSSWTARVSITDDAAQAGNQTSSAFAINSLTAFAVTSAANFGAVALDATSTEQTVTFTNYGNVAVDAEQTANGNMTCTVGSIPVGNVEWSFSTGFIYGAGTDMTTGATTISTMSMAKSTVTGTPVTKAMYLLLDVPANGVGGTCTNIVTFTAVANA</sequence>
<evidence type="ECO:0000313" key="1">
    <source>
        <dbReference type="EMBL" id="OGF34056.1"/>
    </source>
</evidence>
<proteinExistence type="predicted"/>
<gene>
    <name evidence="1" type="ORF">A2482_03460</name>
</gene>
<dbReference type="AlphaFoldDB" id="A0A1F5T5T3"/>
<reference evidence="1 2" key="1">
    <citation type="journal article" date="2016" name="Nat. Commun.">
        <title>Thousands of microbial genomes shed light on interconnected biogeochemical processes in an aquifer system.</title>
        <authorList>
            <person name="Anantharaman K."/>
            <person name="Brown C.T."/>
            <person name="Hug L.A."/>
            <person name="Sharon I."/>
            <person name="Castelle C.J."/>
            <person name="Probst A.J."/>
            <person name="Thomas B.C."/>
            <person name="Singh A."/>
            <person name="Wilkins M.J."/>
            <person name="Karaoz U."/>
            <person name="Brodie E.L."/>
            <person name="Williams K.H."/>
            <person name="Hubbard S.S."/>
            <person name="Banfield J.F."/>
        </authorList>
    </citation>
    <scope>NUCLEOTIDE SEQUENCE [LARGE SCALE GENOMIC DNA]</scope>
</reference>
<comment type="caution">
    <text evidence="1">The sequence shown here is derived from an EMBL/GenBank/DDBJ whole genome shotgun (WGS) entry which is preliminary data.</text>
</comment>
<protein>
    <submittedName>
        <fullName evidence="1">Uncharacterized protein</fullName>
    </submittedName>
</protein>
<organism evidence="1 2">
    <name type="scientific">Candidatus Falkowbacteria bacterium RIFOXYC2_FULL_48_21</name>
    <dbReference type="NCBI Taxonomy" id="1798005"/>
    <lineage>
        <taxon>Bacteria</taxon>
        <taxon>Candidatus Falkowiibacteriota</taxon>
    </lineage>
</organism>